<dbReference type="InterPro" id="IPR054722">
    <property type="entry name" value="PolX-like_BBD"/>
</dbReference>
<proteinExistence type="predicted"/>
<dbReference type="PANTHER" id="PTHR35317:SF27">
    <property type="entry name" value="RETROVIRUS-RELATED POL POLYPROTEIN FROM TRANSPOSON TNT 1-94"/>
    <property type="match status" value="1"/>
</dbReference>
<evidence type="ECO:0000259" key="1">
    <source>
        <dbReference type="Pfam" id="PF22936"/>
    </source>
</evidence>
<name>A0A438CIQ9_VITVI</name>
<comment type="caution">
    <text evidence="3">The sequence shown here is derived from an EMBL/GenBank/DDBJ whole genome shotgun (WGS) entry which is preliminary data.</text>
</comment>
<accession>A0A438CIQ9</accession>
<dbReference type="Pfam" id="PF22936">
    <property type="entry name" value="Pol_BBD"/>
    <property type="match status" value="1"/>
</dbReference>
<dbReference type="AlphaFoldDB" id="A0A438CIQ9"/>
<dbReference type="Pfam" id="PF14223">
    <property type="entry name" value="Retrotran_gag_2"/>
    <property type="match status" value="1"/>
</dbReference>
<feature type="domain" description="Retrovirus-related Pol polyprotein from transposon TNT 1-94-like beta-barrel" evidence="1">
    <location>
        <begin position="229"/>
        <end position="256"/>
    </location>
</feature>
<sequence>MGEEMLMATQKKNHLEGFMGPKGNNLLRSTVSVDSLQRPIVCNSKLKLDGHYDHWCMLMNFLRSKEYWNLIEQGIPTAETGAELTEEQRKDTTKSIWDSLKQKYQGTTWVQHAQRQAFRKEFEMLNTKVGESVNEHFAQTLTITNKMRVHGKKMEDVVVIEKISRSMTPKFDYVVCSIEESNDLDTLSIDVLQSSLLETETKAHYAEASGEILLIVHVDVKEASKEELWFPDSGCSNHMCGKKELFSKLDESFSTSVITEVFYVPGLKNNLLSLDNYKRRGLQFSYNMGNIWTFKLQWLEDSLAEKTGEWTATISSSFEVHVDICGPINLTSNSKKRSPTLVVKDMTPEEAWSGSKPSVDHFWVFGCISHVHILDSKRIKLDDKSVRCVLLEVSEESKAYRLYNLVFWKIIVNRDVKFKEENSWDWNKSHEEAIIADLD</sequence>
<dbReference type="EMBL" id="QGNW01002207">
    <property type="protein sequence ID" value="RVW23094.1"/>
    <property type="molecule type" value="Genomic_DNA"/>
</dbReference>
<organism evidence="3 4">
    <name type="scientific">Vitis vinifera</name>
    <name type="common">Grape</name>
    <dbReference type="NCBI Taxonomy" id="29760"/>
    <lineage>
        <taxon>Eukaryota</taxon>
        <taxon>Viridiplantae</taxon>
        <taxon>Streptophyta</taxon>
        <taxon>Embryophyta</taxon>
        <taxon>Tracheophyta</taxon>
        <taxon>Spermatophyta</taxon>
        <taxon>Magnoliopsida</taxon>
        <taxon>eudicotyledons</taxon>
        <taxon>Gunneridae</taxon>
        <taxon>Pentapetalae</taxon>
        <taxon>rosids</taxon>
        <taxon>Vitales</taxon>
        <taxon>Vitaceae</taxon>
        <taxon>Viteae</taxon>
        <taxon>Vitis</taxon>
    </lineage>
</organism>
<feature type="domain" description="Retroviral polymerase SH3-like" evidence="2">
    <location>
        <begin position="367"/>
        <end position="430"/>
    </location>
</feature>
<dbReference type="Proteomes" id="UP000288805">
    <property type="component" value="Unassembled WGS sequence"/>
</dbReference>
<evidence type="ECO:0000313" key="4">
    <source>
        <dbReference type="Proteomes" id="UP000288805"/>
    </source>
</evidence>
<protein>
    <submittedName>
        <fullName evidence="3">Retrovirus-related Pol polyprotein from transposon TNT 1-94</fullName>
    </submittedName>
</protein>
<reference evidence="3 4" key="1">
    <citation type="journal article" date="2018" name="PLoS Genet.">
        <title>Population sequencing reveals clonal diversity and ancestral inbreeding in the grapevine cultivar Chardonnay.</title>
        <authorList>
            <person name="Roach M.J."/>
            <person name="Johnson D.L."/>
            <person name="Bohlmann J."/>
            <person name="van Vuuren H.J."/>
            <person name="Jones S.J."/>
            <person name="Pretorius I.S."/>
            <person name="Schmidt S.A."/>
            <person name="Borneman A.R."/>
        </authorList>
    </citation>
    <scope>NUCLEOTIDE SEQUENCE [LARGE SCALE GENOMIC DNA]</scope>
    <source>
        <strain evidence="4">cv. Chardonnay</strain>
        <tissue evidence="3">Leaf</tissue>
    </source>
</reference>
<dbReference type="Pfam" id="PF25597">
    <property type="entry name" value="SH3_retrovirus"/>
    <property type="match status" value="1"/>
</dbReference>
<evidence type="ECO:0000313" key="3">
    <source>
        <dbReference type="EMBL" id="RVW23094.1"/>
    </source>
</evidence>
<dbReference type="PANTHER" id="PTHR35317">
    <property type="entry name" value="OS04G0629600 PROTEIN"/>
    <property type="match status" value="1"/>
</dbReference>
<evidence type="ECO:0000259" key="2">
    <source>
        <dbReference type="Pfam" id="PF25597"/>
    </source>
</evidence>
<dbReference type="InterPro" id="IPR057670">
    <property type="entry name" value="SH3_retrovirus"/>
</dbReference>
<gene>
    <name evidence="3" type="primary">POLX_3662</name>
    <name evidence="3" type="ORF">CK203_099956</name>
</gene>